<organism evidence="2 3">
    <name type="scientific">Araneus ventricosus</name>
    <name type="common">Orbweaver spider</name>
    <name type="synonym">Epeira ventricosa</name>
    <dbReference type="NCBI Taxonomy" id="182803"/>
    <lineage>
        <taxon>Eukaryota</taxon>
        <taxon>Metazoa</taxon>
        <taxon>Ecdysozoa</taxon>
        <taxon>Arthropoda</taxon>
        <taxon>Chelicerata</taxon>
        <taxon>Arachnida</taxon>
        <taxon>Araneae</taxon>
        <taxon>Araneomorphae</taxon>
        <taxon>Entelegynae</taxon>
        <taxon>Araneoidea</taxon>
        <taxon>Araneidae</taxon>
        <taxon>Araneus</taxon>
    </lineage>
</organism>
<evidence type="ECO:0000313" key="3">
    <source>
        <dbReference type="Proteomes" id="UP000499080"/>
    </source>
</evidence>
<sequence length="103" mass="11795">MRVELIRAPRRSRRSRPRRSSELGAVLKYSLRRAVTSHGVFSCIPFPRRNIEKRIAFSGIIYLSPNLSPNRQNSRQVCREGHGCHKSGWGHSMLNLVKLSSQP</sequence>
<proteinExistence type="predicted"/>
<evidence type="ECO:0000313" key="2">
    <source>
        <dbReference type="EMBL" id="GBN36008.1"/>
    </source>
</evidence>
<feature type="compositionally biased region" description="Basic residues" evidence="1">
    <location>
        <begin position="8"/>
        <end position="18"/>
    </location>
</feature>
<comment type="caution">
    <text evidence="2">The sequence shown here is derived from an EMBL/GenBank/DDBJ whole genome shotgun (WGS) entry which is preliminary data.</text>
</comment>
<gene>
    <name evidence="2" type="ORF">AVEN_158732_1</name>
</gene>
<evidence type="ECO:0000256" key="1">
    <source>
        <dbReference type="SAM" id="MobiDB-lite"/>
    </source>
</evidence>
<name>A0A4Y2N9A9_ARAVE</name>
<keyword evidence="3" id="KW-1185">Reference proteome</keyword>
<accession>A0A4Y2N9A9</accession>
<protein>
    <submittedName>
        <fullName evidence="2">Uncharacterized protein</fullName>
    </submittedName>
</protein>
<dbReference type="AlphaFoldDB" id="A0A4Y2N9A9"/>
<dbReference type="Proteomes" id="UP000499080">
    <property type="component" value="Unassembled WGS sequence"/>
</dbReference>
<dbReference type="EMBL" id="BGPR01008777">
    <property type="protein sequence ID" value="GBN36008.1"/>
    <property type="molecule type" value="Genomic_DNA"/>
</dbReference>
<reference evidence="2 3" key="1">
    <citation type="journal article" date="2019" name="Sci. Rep.">
        <title>Orb-weaving spider Araneus ventricosus genome elucidates the spidroin gene catalogue.</title>
        <authorList>
            <person name="Kono N."/>
            <person name="Nakamura H."/>
            <person name="Ohtoshi R."/>
            <person name="Moran D.A.P."/>
            <person name="Shinohara A."/>
            <person name="Yoshida Y."/>
            <person name="Fujiwara M."/>
            <person name="Mori M."/>
            <person name="Tomita M."/>
            <person name="Arakawa K."/>
        </authorList>
    </citation>
    <scope>NUCLEOTIDE SEQUENCE [LARGE SCALE GENOMIC DNA]</scope>
</reference>
<feature type="region of interest" description="Disordered" evidence="1">
    <location>
        <begin position="1"/>
        <end position="20"/>
    </location>
</feature>